<protein>
    <recommendedName>
        <fullName evidence="7">C3H1-type domain-containing protein</fullName>
    </recommendedName>
</protein>
<feature type="domain" description="C3H1-type" evidence="3">
    <location>
        <begin position="362"/>
        <end position="384"/>
    </location>
</feature>
<dbReference type="EMBL" id="JARJLG010000323">
    <property type="protein sequence ID" value="KAJ7717110.1"/>
    <property type="molecule type" value="Genomic_DNA"/>
</dbReference>
<evidence type="ECO:0000256" key="2">
    <source>
        <dbReference type="SAM" id="MobiDB-lite"/>
    </source>
</evidence>
<dbReference type="GO" id="GO:0003676">
    <property type="term" value="F:nucleic acid binding"/>
    <property type="evidence" value="ECO:0007669"/>
    <property type="project" value="InterPro"/>
</dbReference>
<evidence type="ECO:0008006" key="7">
    <source>
        <dbReference type="Google" id="ProtNLM"/>
    </source>
</evidence>
<evidence type="ECO:0000259" key="4">
    <source>
        <dbReference type="PROSITE" id="PS50158"/>
    </source>
</evidence>
<dbReference type="PROSITE" id="PS50158">
    <property type="entry name" value="ZF_CCHC"/>
    <property type="match status" value="1"/>
</dbReference>
<evidence type="ECO:0000256" key="1">
    <source>
        <dbReference type="PROSITE-ProRule" id="PRU00723"/>
    </source>
</evidence>
<keyword evidence="6" id="KW-1185">Reference proteome</keyword>
<name>A0AAD7HCG8_9AGAR</name>
<dbReference type="Proteomes" id="UP001215280">
    <property type="component" value="Unassembled WGS sequence"/>
</dbReference>
<feature type="region of interest" description="Disordered" evidence="2">
    <location>
        <begin position="71"/>
        <end position="134"/>
    </location>
</feature>
<feature type="zinc finger region" description="C3H1-type" evidence="1">
    <location>
        <begin position="362"/>
        <end position="384"/>
    </location>
</feature>
<feature type="domain" description="CCHC-type" evidence="4">
    <location>
        <begin position="383"/>
        <end position="398"/>
    </location>
</feature>
<reference evidence="5" key="1">
    <citation type="submission" date="2023-03" db="EMBL/GenBank/DDBJ databases">
        <title>Massive genome expansion in bonnet fungi (Mycena s.s.) driven by repeated elements and novel gene families across ecological guilds.</title>
        <authorList>
            <consortium name="Lawrence Berkeley National Laboratory"/>
            <person name="Harder C.B."/>
            <person name="Miyauchi S."/>
            <person name="Viragh M."/>
            <person name="Kuo A."/>
            <person name="Thoen E."/>
            <person name="Andreopoulos B."/>
            <person name="Lu D."/>
            <person name="Skrede I."/>
            <person name="Drula E."/>
            <person name="Henrissat B."/>
            <person name="Morin E."/>
            <person name="Kohler A."/>
            <person name="Barry K."/>
            <person name="LaButti K."/>
            <person name="Morin E."/>
            <person name="Salamov A."/>
            <person name="Lipzen A."/>
            <person name="Mereny Z."/>
            <person name="Hegedus B."/>
            <person name="Baldrian P."/>
            <person name="Stursova M."/>
            <person name="Weitz H."/>
            <person name="Taylor A."/>
            <person name="Grigoriev I.V."/>
            <person name="Nagy L.G."/>
            <person name="Martin F."/>
            <person name="Kauserud H."/>
        </authorList>
    </citation>
    <scope>NUCLEOTIDE SEQUENCE</scope>
    <source>
        <strain evidence="5">CBHHK188m</strain>
    </source>
</reference>
<evidence type="ECO:0000313" key="5">
    <source>
        <dbReference type="EMBL" id="KAJ7717110.1"/>
    </source>
</evidence>
<organism evidence="5 6">
    <name type="scientific">Mycena maculata</name>
    <dbReference type="NCBI Taxonomy" id="230809"/>
    <lineage>
        <taxon>Eukaryota</taxon>
        <taxon>Fungi</taxon>
        <taxon>Dikarya</taxon>
        <taxon>Basidiomycota</taxon>
        <taxon>Agaricomycotina</taxon>
        <taxon>Agaricomycetes</taxon>
        <taxon>Agaricomycetidae</taxon>
        <taxon>Agaricales</taxon>
        <taxon>Marasmiineae</taxon>
        <taxon>Mycenaceae</taxon>
        <taxon>Mycena</taxon>
    </lineage>
</organism>
<accession>A0AAD7HCG8</accession>
<dbReference type="AlphaFoldDB" id="A0AAD7HCG8"/>
<comment type="caution">
    <text evidence="5">The sequence shown here is derived from an EMBL/GenBank/DDBJ whole genome shotgun (WGS) entry which is preliminary data.</text>
</comment>
<feature type="compositionally biased region" description="Acidic residues" evidence="2">
    <location>
        <begin position="88"/>
        <end position="108"/>
    </location>
</feature>
<dbReference type="GO" id="GO:0008270">
    <property type="term" value="F:zinc ion binding"/>
    <property type="evidence" value="ECO:0007669"/>
    <property type="project" value="UniProtKB-KW"/>
</dbReference>
<dbReference type="InterPro" id="IPR000571">
    <property type="entry name" value="Znf_CCCH"/>
</dbReference>
<dbReference type="InterPro" id="IPR001878">
    <property type="entry name" value="Znf_CCHC"/>
</dbReference>
<keyword evidence="1" id="KW-0862">Zinc</keyword>
<sequence length="402" mass="45121">MTDGLPPNQFAQGDVDALQEIVQQYADGKIERDDAVASLSARVASVCTLRQISFDPKLLLPYLQQLTAHDDEQKRAGDRRGCGSGAQDDGDNSTDRDAEGDEDEDEDECPRGKKRPLADRLSDAGDGDEGPLRTKWSKVDSSSFVWRSRAREFLDSMVFTPEHQDLLRQIEVYSQDPKGTVCDLLNTFDAPALPETQWKNVLLDRFVDFDAILTSSYAIEPEEPQQLVLGDAHLEVKKSKMVAKVSTHGQWINAFRIFEEAVNFAFEGRYRELRTYWTHINDLFSSRHPSLHARILNYDRAARVFVGQRRDILLSEVEKFRHVQDAHLLDGGIAVASAAPLSNGGSRAKPLAGAKSRKWAEVCRNYNHGRCRLGSECNYRHACMDCNGSGHPASECPDRARR</sequence>
<evidence type="ECO:0000259" key="3">
    <source>
        <dbReference type="PROSITE" id="PS50103"/>
    </source>
</evidence>
<dbReference type="PROSITE" id="PS50103">
    <property type="entry name" value="ZF_C3H1"/>
    <property type="match status" value="1"/>
</dbReference>
<gene>
    <name evidence="5" type="ORF">DFH07DRAFT_762113</name>
</gene>
<evidence type="ECO:0000313" key="6">
    <source>
        <dbReference type="Proteomes" id="UP001215280"/>
    </source>
</evidence>
<keyword evidence="1" id="KW-0479">Metal-binding</keyword>
<keyword evidence="1" id="KW-0863">Zinc-finger</keyword>
<feature type="compositionally biased region" description="Basic and acidic residues" evidence="2">
    <location>
        <begin position="71"/>
        <end position="81"/>
    </location>
</feature>
<proteinExistence type="predicted"/>